<keyword evidence="3" id="KW-1185">Reference proteome</keyword>
<sequence>MARGAMPPTPSSGTMSNSETRAVGAVCSFTSCKLPSFAGAPLCQEHLQSIGVKPKKPTSSLRISGPDAPTPGPPSPSASKIGAQSRLPFLRRKTAPSVHKPFLPSSSTVQKEGAFSPSAGSLARTRPPISHKRSRDEFESDSSSLPGSDDFAHPSTTASPESQNGAVGRMAGGRLVPDRDNSNRGAAPTNGKLHTSHKSLHDKENGGEAAPGHTGSGLRGWWDVEYRRRDRATGAGLERSEYASLDLNDLAHARLPIPSTPLCIASLYRRSQGQDRDCGDRPRRLRPVHVPLTQHLSLDAYVYSQESAAEAPPGVVVPSGAEMAAARARAAVTASVAASTSFSVRPSYIYAHIDPRIHWMRPRPTSWHDAKQTEIRARGGRKANFGKVTQRLADQRRRELSSSGSGSGSGSTTNGVASKTATWASNKPKGTASGTATSVANGTANADCDVDESADSSVGIGLGRTAASSATSDKDLPPEVRSNKQWMKFIGLFSQHGEERRRKMLQQRADRQGQTEA</sequence>
<reference evidence="2 3" key="1">
    <citation type="journal article" date="2011" name="Proc. Natl. Acad. Sci. U.S.A.">
        <title>Genome and transcriptome analyses of the mountain pine beetle-fungal symbiont Grosmannia clavigera, a lodgepole pine pathogen.</title>
        <authorList>
            <person name="DiGuistini S."/>
            <person name="Wang Y."/>
            <person name="Liao N.Y."/>
            <person name="Taylor G."/>
            <person name="Tanguay P."/>
            <person name="Feau N."/>
            <person name="Henrissat B."/>
            <person name="Chan S.K."/>
            <person name="Hesse-Orce U."/>
            <person name="Alamouti S.M."/>
            <person name="Tsui C.K.M."/>
            <person name="Docking R.T."/>
            <person name="Levasseur A."/>
            <person name="Haridas S."/>
            <person name="Robertson G."/>
            <person name="Birol I."/>
            <person name="Holt R.A."/>
            <person name="Marra M.A."/>
            <person name="Hamelin R.C."/>
            <person name="Hirst M."/>
            <person name="Jones S.J.M."/>
            <person name="Bohlmann J."/>
            <person name="Breuil C."/>
        </authorList>
    </citation>
    <scope>NUCLEOTIDE SEQUENCE [LARGE SCALE GENOMIC DNA]</scope>
    <source>
        <strain evidence="3">kw1407 / UAMH 11150</strain>
    </source>
</reference>
<dbReference type="AlphaFoldDB" id="F0XFN9"/>
<dbReference type="InParanoid" id="F0XFN9"/>
<name>F0XFN9_GROCL</name>
<dbReference type="HOGENOM" id="CLU_526802_0_0_1"/>
<feature type="compositionally biased region" description="Basic and acidic residues" evidence="1">
    <location>
        <begin position="508"/>
        <end position="517"/>
    </location>
</feature>
<feature type="compositionally biased region" description="Polar residues" evidence="1">
    <location>
        <begin position="154"/>
        <end position="165"/>
    </location>
</feature>
<feature type="region of interest" description="Disordered" evidence="1">
    <location>
        <begin position="374"/>
        <end position="417"/>
    </location>
</feature>
<dbReference type="Proteomes" id="UP000007796">
    <property type="component" value="Unassembled WGS sequence"/>
</dbReference>
<evidence type="ECO:0000313" key="2">
    <source>
        <dbReference type="EMBL" id="EFX04230.1"/>
    </source>
</evidence>
<feature type="region of interest" description="Disordered" evidence="1">
    <location>
        <begin position="494"/>
        <end position="517"/>
    </location>
</feature>
<feature type="region of interest" description="Disordered" evidence="1">
    <location>
        <begin position="1"/>
        <end position="20"/>
    </location>
</feature>
<dbReference type="RefSeq" id="XP_014173712.1">
    <property type="nucleotide sequence ID" value="XM_014318237.1"/>
</dbReference>
<feature type="region of interest" description="Disordered" evidence="1">
    <location>
        <begin position="51"/>
        <end position="219"/>
    </location>
</feature>
<evidence type="ECO:0000313" key="3">
    <source>
        <dbReference type="Proteomes" id="UP000007796"/>
    </source>
</evidence>
<dbReference type="eggNOG" id="ENOG502T3VP">
    <property type="taxonomic scope" value="Eukaryota"/>
</dbReference>
<evidence type="ECO:0000256" key="1">
    <source>
        <dbReference type="SAM" id="MobiDB-lite"/>
    </source>
</evidence>
<dbReference type="PROSITE" id="PS51257">
    <property type="entry name" value="PROKAR_LIPOPROTEIN"/>
    <property type="match status" value="1"/>
</dbReference>
<protein>
    <submittedName>
        <fullName evidence="2">Uncharacterized protein</fullName>
    </submittedName>
</protein>
<dbReference type="EMBL" id="GL629765">
    <property type="protein sequence ID" value="EFX04230.1"/>
    <property type="molecule type" value="Genomic_DNA"/>
</dbReference>
<gene>
    <name evidence="2" type="ORF">CMQ_1158</name>
</gene>
<dbReference type="GeneID" id="25974005"/>
<accession>F0XFN9</accession>
<proteinExistence type="predicted"/>
<dbReference type="OrthoDB" id="3550599at2759"/>
<organism evidence="3">
    <name type="scientific">Grosmannia clavigera (strain kw1407 / UAMH 11150)</name>
    <name type="common">Blue stain fungus</name>
    <name type="synonym">Graphiocladiella clavigera</name>
    <dbReference type="NCBI Taxonomy" id="655863"/>
    <lineage>
        <taxon>Eukaryota</taxon>
        <taxon>Fungi</taxon>
        <taxon>Dikarya</taxon>
        <taxon>Ascomycota</taxon>
        <taxon>Pezizomycotina</taxon>
        <taxon>Sordariomycetes</taxon>
        <taxon>Sordariomycetidae</taxon>
        <taxon>Ophiostomatales</taxon>
        <taxon>Ophiostomataceae</taxon>
        <taxon>Leptographium</taxon>
    </lineage>
</organism>
<dbReference type="STRING" id="655863.F0XFN9"/>
<feature type="compositionally biased region" description="Polar residues" evidence="1">
    <location>
        <begin position="11"/>
        <end position="20"/>
    </location>
</feature>